<dbReference type="EMBL" id="BSYO01000008">
    <property type="protein sequence ID" value="GMH08434.1"/>
    <property type="molecule type" value="Genomic_DNA"/>
</dbReference>
<organism evidence="3 4">
    <name type="scientific">Nepenthes gracilis</name>
    <name type="common">Slender pitcher plant</name>
    <dbReference type="NCBI Taxonomy" id="150966"/>
    <lineage>
        <taxon>Eukaryota</taxon>
        <taxon>Viridiplantae</taxon>
        <taxon>Streptophyta</taxon>
        <taxon>Embryophyta</taxon>
        <taxon>Tracheophyta</taxon>
        <taxon>Spermatophyta</taxon>
        <taxon>Magnoliopsida</taxon>
        <taxon>eudicotyledons</taxon>
        <taxon>Gunneridae</taxon>
        <taxon>Pentapetalae</taxon>
        <taxon>Caryophyllales</taxon>
        <taxon>Nepenthaceae</taxon>
        <taxon>Nepenthes</taxon>
    </lineage>
</organism>
<evidence type="ECO:0000313" key="3">
    <source>
        <dbReference type="EMBL" id="GMH08434.1"/>
    </source>
</evidence>
<keyword evidence="2" id="KW-1133">Transmembrane helix</keyword>
<gene>
    <name evidence="3" type="ORF">Nepgr_010274</name>
</gene>
<keyword evidence="4" id="KW-1185">Reference proteome</keyword>
<accession>A0AAD3SD24</accession>
<protein>
    <submittedName>
        <fullName evidence="3">Uncharacterized protein</fullName>
    </submittedName>
</protein>
<feature type="region of interest" description="Disordered" evidence="1">
    <location>
        <begin position="85"/>
        <end position="125"/>
    </location>
</feature>
<comment type="caution">
    <text evidence="3">The sequence shown here is derived from an EMBL/GenBank/DDBJ whole genome shotgun (WGS) entry which is preliminary data.</text>
</comment>
<name>A0AAD3SD24_NEPGR</name>
<feature type="compositionally biased region" description="Basic and acidic residues" evidence="1">
    <location>
        <begin position="86"/>
        <end position="108"/>
    </location>
</feature>
<dbReference type="AlphaFoldDB" id="A0AAD3SD24"/>
<evidence type="ECO:0000256" key="1">
    <source>
        <dbReference type="SAM" id="MobiDB-lite"/>
    </source>
</evidence>
<reference evidence="3" key="1">
    <citation type="submission" date="2023-05" db="EMBL/GenBank/DDBJ databases">
        <title>Nepenthes gracilis genome sequencing.</title>
        <authorList>
            <person name="Fukushima K."/>
        </authorList>
    </citation>
    <scope>NUCLEOTIDE SEQUENCE</scope>
    <source>
        <strain evidence="3">SING2019-196</strain>
    </source>
</reference>
<dbReference type="Proteomes" id="UP001279734">
    <property type="component" value="Unassembled WGS sequence"/>
</dbReference>
<keyword evidence="2" id="KW-0472">Membrane</keyword>
<sequence>MDGVEKIGVMQESMVAEARANVHALKSEPGLSFVCRHDESDEMKGQGRPAAGLLESRPGILHRFLYFICVFIAGGAIYSPPMSLAAEDKTETSTSSRGEDERRLDIGFRRPLSHRQTESVAEEIA</sequence>
<proteinExistence type="predicted"/>
<evidence type="ECO:0000313" key="4">
    <source>
        <dbReference type="Proteomes" id="UP001279734"/>
    </source>
</evidence>
<feature type="transmembrane region" description="Helical" evidence="2">
    <location>
        <begin position="60"/>
        <end position="79"/>
    </location>
</feature>
<evidence type="ECO:0000256" key="2">
    <source>
        <dbReference type="SAM" id="Phobius"/>
    </source>
</evidence>
<keyword evidence="2" id="KW-0812">Transmembrane</keyword>